<sequence length="117" mass="13442">MIVVLKYLLVKIIVLIRKTIYTINKYPPELFKSGNLGSIQIFLAVNDILYVTQEKGGLPLMRSRLGNKLLIRLGSTKLSDRESANEMKVIKTFRRKPREEQNLQAIDSISIARLIDR</sequence>
<organism evidence="1 2">
    <name type="scientific">Trichonephila inaurata madagascariensis</name>
    <dbReference type="NCBI Taxonomy" id="2747483"/>
    <lineage>
        <taxon>Eukaryota</taxon>
        <taxon>Metazoa</taxon>
        <taxon>Ecdysozoa</taxon>
        <taxon>Arthropoda</taxon>
        <taxon>Chelicerata</taxon>
        <taxon>Arachnida</taxon>
        <taxon>Araneae</taxon>
        <taxon>Araneomorphae</taxon>
        <taxon>Entelegynae</taxon>
        <taxon>Araneoidea</taxon>
        <taxon>Nephilidae</taxon>
        <taxon>Trichonephila</taxon>
        <taxon>Trichonephila inaurata</taxon>
    </lineage>
</organism>
<evidence type="ECO:0000313" key="2">
    <source>
        <dbReference type="Proteomes" id="UP000886998"/>
    </source>
</evidence>
<dbReference type="OrthoDB" id="10310279at2759"/>
<gene>
    <name evidence="1" type="ORF">TNIN_491681</name>
</gene>
<dbReference type="EMBL" id="BMAV01027528">
    <property type="protein sequence ID" value="GFS60033.1"/>
    <property type="molecule type" value="Genomic_DNA"/>
</dbReference>
<keyword evidence="2" id="KW-1185">Reference proteome</keyword>
<dbReference type="AlphaFoldDB" id="A0A8X6MI05"/>
<comment type="caution">
    <text evidence="1">The sequence shown here is derived from an EMBL/GenBank/DDBJ whole genome shotgun (WGS) entry which is preliminary data.</text>
</comment>
<dbReference type="Proteomes" id="UP000886998">
    <property type="component" value="Unassembled WGS sequence"/>
</dbReference>
<accession>A0A8X6MI05</accession>
<proteinExistence type="predicted"/>
<reference evidence="1" key="1">
    <citation type="submission" date="2020-08" db="EMBL/GenBank/DDBJ databases">
        <title>Multicomponent nature underlies the extraordinary mechanical properties of spider dragline silk.</title>
        <authorList>
            <person name="Kono N."/>
            <person name="Nakamura H."/>
            <person name="Mori M."/>
            <person name="Yoshida Y."/>
            <person name="Ohtoshi R."/>
            <person name="Malay A.D."/>
            <person name="Moran D.A.P."/>
            <person name="Tomita M."/>
            <person name="Numata K."/>
            <person name="Arakawa K."/>
        </authorList>
    </citation>
    <scope>NUCLEOTIDE SEQUENCE</scope>
</reference>
<name>A0A8X6MI05_9ARAC</name>
<evidence type="ECO:0000313" key="1">
    <source>
        <dbReference type="EMBL" id="GFS60033.1"/>
    </source>
</evidence>
<protein>
    <submittedName>
        <fullName evidence="1">Uncharacterized protein</fullName>
    </submittedName>
</protein>